<protein>
    <submittedName>
        <fullName evidence="1">Uncharacterized protein</fullName>
    </submittedName>
</protein>
<dbReference type="AlphaFoldDB" id="A0A835H043"/>
<evidence type="ECO:0000313" key="1">
    <source>
        <dbReference type="EMBL" id="KAF9588283.1"/>
    </source>
</evidence>
<name>A0A835H043_9MAGN</name>
<dbReference type="Proteomes" id="UP000631114">
    <property type="component" value="Unassembled WGS sequence"/>
</dbReference>
<evidence type="ECO:0000313" key="2">
    <source>
        <dbReference type="Proteomes" id="UP000631114"/>
    </source>
</evidence>
<sequence>MNMPLSEKSNLTRELAQLVLWKTTMALITPPSLAFQEGRRKSIAYSQSIVRGTALVTSLDGDATKPHSPRAFKIQCETA</sequence>
<accession>A0A835H043</accession>
<dbReference type="EMBL" id="JADFTS010000009">
    <property type="protein sequence ID" value="KAF9588283.1"/>
    <property type="molecule type" value="Genomic_DNA"/>
</dbReference>
<keyword evidence="2" id="KW-1185">Reference proteome</keyword>
<proteinExistence type="predicted"/>
<reference evidence="1 2" key="1">
    <citation type="submission" date="2020-10" db="EMBL/GenBank/DDBJ databases">
        <title>The Coptis chinensis genome and diversification of protoberbering-type alkaloids.</title>
        <authorList>
            <person name="Wang B."/>
            <person name="Shu S."/>
            <person name="Song C."/>
            <person name="Liu Y."/>
        </authorList>
    </citation>
    <scope>NUCLEOTIDE SEQUENCE [LARGE SCALE GENOMIC DNA]</scope>
    <source>
        <strain evidence="1">HL-2020</strain>
        <tissue evidence="1">Leaf</tissue>
    </source>
</reference>
<gene>
    <name evidence="1" type="ORF">IFM89_008700</name>
</gene>
<comment type="caution">
    <text evidence="1">The sequence shown here is derived from an EMBL/GenBank/DDBJ whole genome shotgun (WGS) entry which is preliminary data.</text>
</comment>
<organism evidence="1 2">
    <name type="scientific">Coptis chinensis</name>
    <dbReference type="NCBI Taxonomy" id="261450"/>
    <lineage>
        <taxon>Eukaryota</taxon>
        <taxon>Viridiplantae</taxon>
        <taxon>Streptophyta</taxon>
        <taxon>Embryophyta</taxon>
        <taxon>Tracheophyta</taxon>
        <taxon>Spermatophyta</taxon>
        <taxon>Magnoliopsida</taxon>
        <taxon>Ranunculales</taxon>
        <taxon>Ranunculaceae</taxon>
        <taxon>Coptidoideae</taxon>
        <taxon>Coptis</taxon>
    </lineage>
</organism>